<protein>
    <submittedName>
        <fullName evidence="1">Uncharacterized protein</fullName>
    </submittedName>
</protein>
<dbReference type="VEuPathDB" id="VectorBase:GPPI033526"/>
<name>A0A1B0BL38_9MUSC</name>
<accession>A0A1B0BL38</accession>
<reference evidence="2" key="1">
    <citation type="submission" date="2015-01" db="EMBL/GenBank/DDBJ databases">
        <authorList>
            <person name="Aksoy S."/>
            <person name="Warren W."/>
            <person name="Wilson R.K."/>
        </authorList>
    </citation>
    <scope>NUCLEOTIDE SEQUENCE [LARGE SCALE GENOMIC DNA]</scope>
    <source>
        <strain evidence="2">IAEA</strain>
    </source>
</reference>
<organism evidence="1 2">
    <name type="scientific">Glossina palpalis gambiensis</name>
    <dbReference type="NCBI Taxonomy" id="67801"/>
    <lineage>
        <taxon>Eukaryota</taxon>
        <taxon>Metazoa</taxon>
        <taxon>Ecdysozoa</taxon>
        <taxon>Arthropoda</taxon>
        <taxon>Hexapoda</taxon>
        <taxon>Insecta</taxon>
        <taxon>Pterygota</taxon>
        <taxon>Neoptera</taxon>
        <taxon>Endopterygota</taxon>
        <taxon>Diptera</taxon>
        <taxon>Brachycera</taxon>
        <taxon>Muscomorpha</taxon>
        <taxon>Hippoboscoidea</taxon>
        <taxon>Glossinidae</taxon>
        <taxon>Glossina</taxon>
    </lineage>
</organism>
<proteinExistence type="predicted"/>
<evidence type="ECO:0000313" key="1">
    <source>
        <dbReference type="EnsemblMetazoa" id="GPPI033526-PA"/>
    </source>
</evidence>
<sequence length="63" mass="7089">MQKVPNTRGVQTVDVTHVTLCAPPQDKKVWDEFRSSLTVCVKHAQLKFSQFGGKSSPRRNFGD</sequence>
<dbReference type="AlphaFoldDB" id="A0A1B0BL38"/>
<dbReference type="EMBL" id="JXJN01016205">
    <property type="status" value="NOT_ANNOTATED_CDS"/>
    <property type="molecule type" value="Genomic_DNA"/>
</dbReference>
<reference evidence="1" key="2">
    <citation type="submission" date="2020-05" db="UniProtKB">
        <authorList>
            <consortium name="EnsemblMetazoa"/>
        </authorList>
    </citation>
    <scope>IDENTIFICATION</scope>
    <source>
        <strain evidence="1">IAEA</strain>
    </source>
</reference>
<dbReference type="Proteomes" id="UP000092460">
    <property type="component" value="Unassembled WGS sequence"/>
</dbReference>
<dbReference type="EnsemblMetazoa" id="GPPI033526-RA">
    <property type="protein sequence ID" value="GPPI033526-PA"/>
    <property type="gene ID" value="GPPI033526"/>
</dbReference>
<evidence type="ECO:0000313" key="2">
    <source>
        <dbReference type="Proteomes" id="UP000092460"/>
    </source>
</evidence>
<keyword evidence="2" id="KW-1185">Reference proteome</keyword>